<organism evidence="1 2">
    <name type="scientific">[Eubacterium] siraeum</name>
    <dbReference type="NCBI Taxonomy" id="39492"/>
    <lineage>
        <taxon>Bacteria</taxon>
        <taxon>Bacillati</taxon>
        <taxon>Bacillota</taxon>
        <taxon>Clostridia</taxon>
        <taxon>Eubacteriales</taxon>
        <taxon>Oscillospiraceae</taxon>
        <taxon>Oscillospiraceae incertae sedis</taxon>
    </lineage>
</organism>
<dbReference type="Pfam" id="PF18555">
    <property type="entry name" value="MobL"/>
    <property type="match status" value="1"/>
</dbReference>
<accession>A0AAW6D140</accession>
<dbReference type="EMBL" id="JAQLXW010000020">
    <property type="protein sequence ID" value="MDB8004755.1"/>
    <property type="molecule type" value="Genomic_DNA"/>
</dbReference>
<evidence type="ECO:0000313" key="2">
    <source>
        <dbReference type="Proteomes" id="UP001210809"/>
    </source>
</evidence>
<dbReference type="AlphaFoldDB" id="A0AAW6D140"/>
<gene>
    <name evidence="1" type="primary">mobL</name>
    <name evidence="1" type="ORF">PNE09_11885</name>
</gene>
<dbReference type="InterPro" id="IPR048102">
    <property type="entry name" value="MobP3"/>
</dbReference>
<sequence>MSSALIYKMRLTAPNKPGTASHNSNYVKYIAEREHVMKLSPESESGLFGRIDGTNNDELDVTDTQNYVYGISKAGVTVYNAYISFRPEIAKRLELDSLEKWQNYIKFHIDTLMRGYDIPKDRFEYIAAVHDKKGQPHIHISFWDKDPPLTVQFVKKEVSDNVRKKLIHDTFANELSYYYGISNEAMSDAKELVGKLMIDFERDISGIYSNRFSGVDIPEELIQKYTDVLNNLPGRGRIAYAYLPKETKDMVIGMIKEMIMLPKMKSIINDYYSGARSAAEMFDSKETDNGKSEIDRKMRKAAGDLYNRLGNIILKSMLRTLKENNEQRKKDNAEINTKITVDSMVYALNAVSRLFRTQGSAGTVNTAHALIGELSKQAKKDIARQKQDKGHEV</sequence>
<evidence type="ECO:0000313" key="1">
    <source>
        <dbReference type="EMBL" id="MDB8004755.1"/>
    </source>
</evidence>
<reference evidence="1" key="1">
    <citation type="submission" date="2023-01" db="EMBL/GenBank/DDBJ databases">
        <title>Human gut microbiome strain richness.</title>
        <authorList>
            <person name="Chen-Liaw A."/>
        </authorList>
    </citation>
    <scope>NUCLEOTIDE SEQUENCE</scope>
    <source>
        <strain evidence="1">1001283st1_G1_1001283B150217_161031</strain>
    </source>
</reference>
<proteinExistence type="predicted"/>
<dbReference type="Proteomes" id="UP001210809">
    <property type="component" value="Unassembled WGS sequence"/>
</dbReference>
<dbReference type="InterPro" id="IPR041073">
    <property type="entry name" value="MobL"/>
</dbReference>
<name>A0AAW6D140_9FIRM</name>
<comment type="caution">
    <text evidence="1">The sequence shown here is derived from an EMBL/GenBank/DDBJ whole genome shotgun (WGS) entry which is preliminary data.</text>
</comment>
<protein>
    <submittedName>
        <fullName evidence="1">Relaxase MobL</fullName>
    </submittedName>
</protein>
<dbReference type="NCBIfam" id="NF041499">
    <property type="entry name" value="MobP3"/>
    <property type="match status" value="1"/>
</dbReference>